<organism evidence="1">
    <name type="scientific">Microbacterium sp. LWS13-1.2</name>
    <dbReference type="NCBI Taxonomy" id="3135264"/>
    <lineage>
        <taxon>Bacteria</taxon>
        <taxon>Bacillati</taxon>
        <taxon>Actinomycetota</taxon>
        <taxon>Actinomycetes</taxon>
        <taxon>Micrococcales</taxon>
        <taxon>Microbacteriaceae</taxon>
        <taxon>Microbacterium</taxon>
    </lineage>
</organism>
<evidence type="ECO:0008006" key="2">
    <source>
        <dbReference type="Google" id="ProtNLM"/>
    </source>
</evidence>
<protein>
    <recommendedName>
        <fullName evidence="2">Secreted protein</fullName>
    </recommendedName>
</protein>
<evidence type="ECO:0000313" key="1">
    <source>
        <dbReference type="EMBL" id="WZO34936.1"/>
    </source>
</evidence>
<sequence>MEPILLIMASWWWIAPAAAGAGAATYAGLTTRSRRARRLELDAARQEESLAYRELVAAKARVRTASADMLTAKSRAGAPAFQAGDARRELLAAKQAEKTASLALRASRSRVKAGYSQYRAATSRDPLPIDVLYAAHDAINTRWLAYETDVDKALAYPQMTDVRHPATLAFLRAQREALAKRPTLRERATPQQYLEYRVAVRHLESTFDEAERQAGVAGAARPSSPAASAAAGLTAAAAVIAEIADRLPTLIARMPPPRAGDPRADRVP</sequence>
<proteinExistence type="predicted"/>
<dbReference type="AlphaFoldDB" id="A0AAU6SDC3"/>
<dbReference type="RefSeq" id="WP_349425789.1">
    <property type="nucleotide sequence ID" value="NZ_CP151632.1"/>
</dbReference>
<name>A0AAU6SDC3_9MICO</name>
<dbReference type="EMBL" id="CP151632">
    <property type="protein sequence ID" value="WZO34936.1"/>
    <property type="molecule type" value="Genomic_DNA"/>
</dbReference>
<reference evidence="1" key="1">
    <citation type="submission" date="2024-04" db="EMBL/GenBank/DDBJ databases">
        <authorList>
            <person name="Roder T."/>
            <person name="Oberhansli S."/>
            <person name="Kreuzer M."/>
        </authorList>
    </citation>
    <scope>NUCLEOTIDE SEQUENCE</scope>
    <source>
        <strain evidence="1">LWS13-1.2</strain>
    </source>
</reference>
<accession>A0AAU6SDC3</accession>
<gene>
    <name evidence="1" type="ORF">MRBLWS13_002608</name>
</gene>